<keyword evidence="11" id="KW-0206">Cytoskeleton</keyword>
<evidence type="ECO:0000256" key="12">
    <source>
        <dbReference type="ARBA" id="ARBA00023242"/>
    </source>
</evidence>
<gene>
    <name evidence="21" type="ORF">FCM35_KLT00064</name>
</gene>
<dbReference type="PANTHER" id="PTHR21660">
    <property type="entry name" value="THIOESTERASE SUPERFAMILY MEMBER-RELATED"/>
    <property type="match status" value="1"/>
</dbReference>
<evidence type="ECO:0000256" key="16">
    <source>
        <dbReference type="ARBA" id="ARBA00067273"/>
    </source>
</evidence>
<evidence type="ECO:0000256" key="3">
    <source>
        <dbReference type="ARBA" id="ARBA00004186"/>
    </source>
</evidence>
<dbReference type="GO" id="GO:0005829">
    <property type="term" value="C:cytosol"/>
    <property type="evidence" value="ECO:0007669"/>
    <property type="project" value="UniProtKB-SubCell"/>
</dbReference>
<organism evidence="21 22">
    <name type="scientific">Carex littledalei</name>
    <dbReference type="NCBI Taxonomy" id="544730"/>
    <lineage>
        <taxon>Eukaryota</taxon>
        <taxon>Viridiplantae</taxon>
        <taxon>Streptophyta</taxon>
        <taxon>Embryophyta</taxon>
        <taxon>Tracheophyta</taxon>
        <taxon>Spermatophyta</taxon>
        <taxon>Magnoliopsida</taxon>
        <taxon>Liliopsida</taxon>
        <taxon>Poales</taxon>
        <taxon>Cyperaceae</taxon>
        <taxon>Cyperoideae</taxon>
        <taxon>Cariceae</taxon>
        <taxon>Carex</taxon>
        <taxon>Carex subgen. Euthyceras</taxon>
    </lineage>
</organism>
<evidence type="ECO:0000256" key="13">
    <source>
        <dbReference type="ARBA" id="ARBA00052976"/>
    </source>
</evidence>
<keyword evidence="8" id="KW-0007">Acetylation</keyword>
<dbReference type="Proteomes" id="UP000623129">
    <property type="component" value="Unassembled WGS sequence"/>
</dbReference>
<evidence type="ECO:0000256" key="2">
    <source>
        <dbReference type="ARBA" id="ARBA00004173"/>
    </source>
</evidence>
<keyword evidence="6" id="KW-0963">Cytoplasm</keyword>
<keyword evidence="7" id="KW-0378">Hydrolase</keyword>
<evidence type="ECO:0000256" key="6">
    <source>
        <dbReference type="ARBA" id="ARBA00022490"/>
    </source>
</evidence>
<evidence type="ECO:0000259" key="20">
    <source>
        <dbReference type="Pfam" id="PF03061"/>
    </source>
</evidence>
<evidence type="ECO:0000256" key="1">
    <source>
        <dbReference type="ARBA" id="ARBA00004123"/>
    </source>
</evidence>
<evidence type="ECO:0000256" key="9">
    <source>
        <dbReference type="ARBA" id="ARBA00023098"/>
    </source>
</evidence>
<evidence type="ECO:0000256" key="10">
    <source>
        <dbReference type="ARBA" id="ARBA00023128"/>
    </source>
</evidence>
<evidence type="ECO:0000313" key="21">
    <source>
        <dbReference type="EMBL" id="KAF3341426.1"/>
    </source>
</evidence>
<dbReference type="FunFam" id="3.10.129.10:FF:000021">
    <property type="entry name" value="Acyl-coenzyme A thioesterase 13"/>
    <property type="match status" value="1"/>
</dbReference>
<dbReference type="OrthoDB" id="46529at2759"/>
<sequence length="165" mass="18196">MSTESDPKRWLESVSSRYDRDGRDPKGMAQAAWQGSRFGPLFLYGLHVSSVSHGRAHCSIRVPPHLTDMEGNWQPGPIATLIDLVAAAAIMSCEDTIKVTVDLDISFFSPAKIGEEVEIEAHVLQNKGRLTGVMVEIRKKGDRSLVAVGREWMTSSSARPFESKL</sequence>
<proteinExistence type="inferred from homology"/>
<feature type="region of interest" description="Disordered" evidence="19">
    <location>
        <begin position="1"/>
        <end position="27"/>
    </location>
</feature>
<feature type="domain" description="Thioesterase" evidence="20">
    <location>
        <begin position="77"/>
        <end position="144"/>
    </location>
</feature>
<evidence type="ECO:0000256" key="14">
    <source>
        <dbReference type="ARBA" id="ARBA00058205"/>
    </source>
</evidence>
<dbReference type="InterPro" id="IPR006683">
    <property type="entry name" value="Thioestr_dom"/>
</dbReference>
<accession>A0A833VL16</accession>
<keyword evidence="10" id="KW-0496">Mitochondrion</keyword>
<evidence type="ECO:0000256" key="11">
    <source>
        <dbReference type="ARBA" id="ARBA00023212"/>
    </source>
</evidence>
<evidence type="ECO:0000256" key="19">
    <source>
        <dbReference type="SAM" id="MobiDB-lite"/>
    </source>
</evidence>
<reference evidence="21" key="1">
    <citation type="submission" date="2020-01" db="EMBL/GenBank/DDBJ databases">
        <title>Genome sequence of Kobresia littledalei, the first chromosome-level genome in the family Cyperaceae.</title>
        <authorList>
            <person name="Qu G."/>
        </authorList>
    </citation>
    <scope>NUCLEOTIDE SEQUENCE</scope>
    <source>
        <strain evidence="21">C.B.Clarke</strain>
        <tissue evidence="21">Leaf</tissue>
    </source>
</reference>
<comment type="catalytic activity">
    <reaction evidence="13">
        <text>a fatty acyl-CoA + H2O = a fatty acid + CoA + H(+)</text>
        <dbReference type="Rhea" id="RHEA:16781"/>
        <dbReference type="ChEBI" id="CHEBI:15377"/>
        <dbReference type="ChEBI" id="CHEBI:15378"/>
        <dbReference type="ChEBI" id="CHEBI:28868"/>
        <dbReference type="ChEBI" id="CHEBI:57287"/>
        <dbReference type="ChEBI" id="CHEBI:77636"/>
    </reaction>
    <physiologicalReaction direction="left-to-right" evidence="13">
        <dbReference type="Rhea" id="RHEA:16782"/>
    </physiologicalReaction>
</comment>
<dbReference type="PANTHER" id="PTHR21660:SF1">
    <property type="entry name" value="ACYL-COENZYME A THIOESTERASE 13"/>
    <property type="match status" value="1"/>
</dbReference>
<protein>
    <recommendedName>
        <fullName evidence="16">Acyl-coenzyme A thioesterase 13</fullName>
    </recommendedName>
    <alternativeName>
        <fullName evidence="17">Hotdog-fold thioesterase superfamily member 2</fullName>
    </alternativeName>
    <alternativeName>
        <fullName evidence="18">Thioesterase superfamily member 2</fullName>
    </alternativeName>
</protein>
<dbReference type="SUPFAM" id="SSF54637">
    <property type="entry name" value="Thioesterase/thiol ester dehydrase-isomerase"/>
    <property type="match status" value="1"/>
</dbReference>
<keyword evidence="12" id="KW-0539">Nucleus</keyword>
<evidence type="ECO:0000256" key="17">
    <source>
        <dbReference type="ARBA" id="ARBA00081533"/>
    </source>
</evidence>
<evidence type="ECO:0000256" key="7">
    <source>
        <dbReference type="ARBA" id="ARBA00022801"/>
    </source>
</evidence>
<dbReference type="Pfam" id="PF03061">
    <property type="entry name" value="4HBT"/>
    <property type="match status" value="1"/>
</dbReference>
<dbReference type="GO" id="GO:0005819">
    <property type="term" value="C:spindle"/>
    <property type="evidence" value="ECO:0007669"/>
    <property type="project" value="UniProtKB-SubCell"/>
</dbReference>
<evidence type="ECO:0000256" key="18">
    <source>
        <dbReference type="ARBA" id="ARBA00083956"/>
    </source>
</evidence>
<dbReference type="Gene3D" id="3.10.129.10">
    <property type="entry name" value="Hotdog Thioesterase"/>
    <property type="match status" value="1"/>
</dbReference>
<dbReference type="CDD" id="cd03443">
    <property type="entry name" value="PaaI_thioesterase"/>
    <property type="match status" value="1"/>
</dbReference>
<evidence type="ECO:0000256" key="5">
    <source>
        <dbReference type="ARBA" id="ARBA00008324"/>
    </source>
</evidence>
<comment type="subunit">
    <text evidence="15">Homotetramer. Interacts with PCTP.</text>
</comment>
<dbReference type="GO" id="GO:0047617">
    <property type="term" value="F:fatty acyl-CoA hydrolase activity"/>
    <property type="evidence" value="ECO:0007669"/>
    <property type="project" value="InterPro"/>
</dbReference>
<evidence type="ECO:0000313" key="22">
    <source>
        <dbReference type="Proteomes" id="UP000623129"/>
    </source>
</evidence>
<dbReference type="GO" id="GO:0005739">
    <property type="term" value="C:mitochondrion"/>
    <property type="evidence" value="ECO:0007669"/>
    <property type="project" value="UniProtKB-SubCell"/>
</dbReference>
<comment type="function">
    <text evidence="14">Catalyzes the hydrolysis of acyl-CoAs into free fatty acids and coenzyme A (CoASH), regulating their respective intracellular levels. Has acyl-CoA thioesterase activity towards medium (C12) and long-chain (C18) fatty acyl-CoA substrates. Can also hydrolyze 3-hydroxyphenylacetyl-CoA and 3,4-dihydroxyphenylacetyl-CoA (in vitro). May play a role in controlling adaptive thermogenesis.</text>
</comment>
<evidence type="ECO:0000256" key="8">
    <source>
        <dbReference type="ARBA" id="ARBA00022990"/>
    </source>
</evidence>
<evidence type="ECO:0000256" key="4">
    <source>
        <dbReference type="ARBA" id="ARBA00004514"/>
    </source>
</evidence>
<dbReference type="InterPro" id="IPR039298">
    <property type="entry name" value="ACOT13"/>
</dbReference>
<comment type="caution">
    <text evidence="21">The sequence shown here is derived from an EMBL/GenBank/DDBJ whole genome shotgun (WGS) entry which is preliminary data.</text>
</comment>
<name>A0A833VL16_9POAL</name>
<dbReference type="InterPro" id="IPR029069">
    <property type="entry name" value="HotDog_dom_sf"/>
</dbReference>
<keyword evidence="9" id="KW-0443">Lipid metabolism</keyword>
<comment type="subcellular location">
    <subcellularLocation>
        <location evidence="3">Cytoplasm</location>
        <location evidence="3">Cytoskeleton</location>
        <location evidence="3">Spindle</location>
    </subcellularLocation>
    <subcellularLocation>
        <location evidence="4">Cytoplasm</location>
        <location evidence="4">Cytosol</location>
    </subcellularLocation>
    <subcellularLocation>
        <location evidence="2">Mitochondrion</location>
    </subcellularLocation>
    <subcellularLocation>
        <location evidence="1">Nucleus</location>
    </subcellularLocation>
</comment>
<keyword evidence="22" id="KW-1185">Reference proteome</keyword>
<feature type="compositionally biased region" description="Basic and acidic residues" evidence="19">
    <location>
        <begin position="1"/>
        <end position="26"/>
    </location>
</feature>
<dbReference type="EMBL" id="SWLB01000001">
    <property type="protein sequence ID" value="KAF3341426.1"/>
    <property type="molecule type" value="Genomic_DNA"/>
</dbReference>
<comment type="similarity">
    <text evidence="5">Belongs to the thioesterase PaaI family.</text>
</comment>
<dbReference type="GO" id="GO:0006629">
    <property type="term" value="P:lipid metabolic process"/>
    <property type="evidence" value="ECO:0007669"/>
    <property type="project" value="UniProtKB-KW"/>
</dbReference>
<dbReference type="GO" id="GO:0005634">
    <property type="term" value="C:nucleus"/>
    <property type="evidence" value="ECO:0007669"/>
    <property type="project" value="UniProtKB-SubCell"/>
</dbReference>
<dbReference type="AlphaFoldDB" id="A0A833VL16"/>
<evidence type="ECO:0000256" key="15">
    <source>
        <dbReference type="ARBA" id="ARBA00064709"/>
    </source>
</evidence>